<feature type="region of interest" description="Disordered" evidence="4">
    <location>
        <begin position="13"/>
        <end position="95"/>
    </location>
</feature>
<feature type="compositionally biased region" description="Basic and acidic residues" evidence="4">
    <location>
        <begin position="331"/>
        <end position="343"/>
    </location>
</feature>
<reference evidence="7" key="1">
    <citation type="submission" date="2011-12" db="EMBL/GenBank/DDBJ databases">
        <title>The Draft Genome of Lepisosteus oculatus.</title>
        <authorList>
            <consortium name="The Broad Institute Genome Assembly &amp; Analysis Group"/>
            <consortium name="Computational R&amp;D Group"/>
            <consortium name="and Sequencing Platform"/>
            <person name="Di Palma F."/>
            <person name="Alfoldi J."/>
            <person name="Johnson J."/>
            <person name="Berlin A."/>
            <person name="Gnerre S."/>
            <person name="Jaffe D."/>
            <person name="MacCallum I."/>
            <person name="Young S."/>
            <person name="Walker B.J."/>
            <person name="Lander E.S."/>
            <person name="Lindblad-Toh K."/>
        </authorList>
    </citation>
    <scope>NUCLEOTIDE SEQUENCE [LARGE SCALE GENOMIC DNA]</scope>
</reference>
<dbReference type="InterPro" id="IPR006703">
    <property type="entry name" value="G_AIG1"/>
</dbReference>
<reference evidence="6" key="2">
    <citation type="submission" date="2025-08" db="UniProtKB">
        <authorList>
            <consortium name="Ensembl"/>
        </authorList>
    </citation>
    <scope>IDENTIFICATION</scope>
</reference>
<evidence type="ECO:0000256" key="3">
    <source>
        <dbReference type="SAM" id="Coils"/>
    </source>
</evidence>
<feature type="compositionally biased region" description="Basic and acidic residues" evidence="4">
    <location>
        <begin position="585"/>
        <end position="606"/>
    </location>
</feature>
<feature type="region of interest" description="Disordered" evidence="4">
    <location>
        <begin position="585"/>
        <end position="614"/>
    </location>
</feature>
<dbReference type="HOGENOM" id="CLU_319481_0_0_1"/>
<protein>
    <recommendedName>
        <fullName evidence="5">AIG1-type G domain-containing protein</fullName>
    </recommendedName>
</protein>
<evidence type="ECO:0000313" key="6">
    <source>
        <dbReference type="Ensembl" id="ENSLOCP00000001992.1"/>
    </source>
</evidence>
<dbReference type="STRING" id="7918.ENSLOCP00000001992"/>
<feature type="region of interest" description="Disordered" evidence="4">
    <location>
        <begin position="433"/>
        <end position="466"/>
    </location>
</feature>
<sequence>MVEWKQKYEELQREMEEMKKRSTEGQNRMEEELSYEEQLSSREKELREQHQWREKRREMEMNAKLGETEKDGAAIRDQREDQLQEKERDIREEDSKQIEELKLMKREEECGGEKELERQLEAMRRGWIDLEQRHGELQSREKLLEKRLEEKVRELDALKKECKGNKDQKLEEAKQSLAEEKIKIERVLSEQFQQELEELKQKHQKEMGRLQSTLDKLLKSKTAQEELRTSIEEQQTVLIRKEDKLRSLRNTLDQKYRVEEEKVEQKYHRRVAELRKTFERGVPGETDQPRKTRGSGNGAEPEGRRRQLVEFAEPDAESEKPCAESLTQEAGVHEQRGHEEEALRREYETELQQLKQKAEEANNEVRMLHKENELERARVECLQDKYEKQCEEAKKARIKYDASYRQACDRVKDIEKKYKEMLEEKEEVLRKLQKKAKETESKDLCEDDEKCKQETTATEDTLAEERSRIERVLREELLQEMEELTQKHAEEMERQRREVKLRCEEEHRDRAETLRLQHQQESSRRETELREQYEEREKRRETELKTKLEEAEREREAIRARCDEELHEKDRELREVLKELKQKYKELQRASQHSENEDRGDVEERIPNQSSPTLEELTNIENVCVALQRDCEHQTMALADKENRLLFLQSELLNLRQQQQAEMENAKEKYDSKCRGKVAELRKRFEEDPINRKAVHRDEEENEERERLERLCRDIKRSYEKKLKRKVKELEERYKEEESKVTQEMEMLKGEITSERQKKLIIQEKYEAKCQELKKAKMDYDANYRKAIGRADVITKNWEEKLAVVEEELRQRTEQLKDLKGEVKSKRERGAERGRSASQKGDRTDKGPPPGLSERGPAEPLAAGVSELRLVLLGRTGAGKSATGNLILGGREFHSEVEGLAVTKESEKRR</sequence>
<feature type="compositionally biased region" description="Basic and acidic residues" evidence="4">
    <location>
        <begin position="521"/>
        <end position="557"/>
    </location>
</feature>
<keyword evidence="7" id="KW-1185">Reference proteome</keyword>
<feature type="region of interest" description="Disordered" evidence="4">
    <location>
        <begin position="274"/>
        <end position="343"/>
    </location>
</feature>
<dbReference type="Bgee" id="ENSLOCG00000001727">
    <property type="expression patterns" value="Expressed in mesonephros and 6 other cell types or tissues"/>
</dbReference>
<feature type="compositionally biased region" description="Basic and acidic residues" evidence="4">
    <location>
        <begin position="39"/>
        <end position="95"/>
    </location>
</feature>
<feature type="compositionally biased region" description="Basic and acidic residues" evidence="4">
    <location>
        <begin position="820"/>
        <end position="846"/>
    </location>
</feature>
<keyword evidence="2" id="KW-0547">Nucleotide-binding</keyword>
<feature type="compositionally biased region" description="Basic and acidic residues" evidence="4">
    <location>
        <begin position="13"/>
        <end position="31"/>
    </location>
</feature>
<evidence type="ECO:0000256" key="2">
    <source>
        <dbReference type="ARBA" id="ARBA00022741"/>
    </source>
</evidence>
<feature type="compositionally biased region" description="Basic and acidic residues" evidence="4">
    <location>
        <begin position="433"/>
        <end position="453"/>
    </location>
</feature>
<keyword evidence="3" id="KW-0175">Coiled coil</keyword>
<dbReference type="Ensembl" id="ENSLOCT00000001997.1">
    <property type="protein sequence ID" value="ENSLOCP00000001992.1"/>
    <property type="gene ID" value="ENSLOCG00000001727.1"/>
</dbReference>
<dbReference type="Gene3D" id="3.40.50.300">
    <property type="entry name" value="P-loop containing nucleotide triphosphate hydrolases"/>
    <property type="match status" value="1"/>
</dbReference>
<dbReference type="InterPro" id="IPR027417">
    <property type="entry name" value="P-loop_NTPase"/>
</dbReference>
<evidence type="ECO:0000256" key="4">
    <source>
        <dbReference type="SAM" id="MobiDB-lite"/>
    </source>
</evidence>
<dbReference type="GO" id="GO:0005525">
    <property type="term" value="F:GTP binding"/>
    <property type="evidence" value="ECO:0007669"/>
    <property type="project" value="InterPro"/>
</dbReference>
<feature type="domain" description="AIG1-type G" evidence="5">
    <location>
        <begin position="868"/>
        <end position="909"/>
    </location>
</feature>
<reference evidence="6" key="3">
    <citation type="submission" date="2025-09" db="UniProtKB">
        <authorList>
            <consortium name="Ensembl"/>
        </authorList>
    </citation>
    <scope>IDENTIFICATION</scope>
</reference>
<dbReference type="eggNOG" id="ENOG502QT6K">
    <property type="taxonomic scope" value="Eukaryota"/>
</dbReference>
<evidence type="ECO:0000259" key="5">
    <source>
        <dbReference type="Pfam" id="PF04548"/>
    </source>
</evidence>
<dbReference type="EMBL" id="AHAT01038850">
    <property type="status" value="NOT_ANNOTATED_CDS"/>
    <property type="molecule type" value="Genomic_DNA"/>
</dbReference>
<organism evidence="6 7">
    <name type="scientific">Lepisosteus oculatus</name>
    <name type="common">Spotted gar</name>
    <dbReference type="NCBI Taxonomy" id="7918"/>
    <lineage>
        <taxon>Eukaryota</taxon>
        <taxon>Metazoa</taxon>
        <taxon>Chordata</taxon>
        <taxon>Craniata</taxon>
        <taxon>Vertebrata</taxon>
        <taxon>Euteleostomi</taxon>
        <taxon>Actinopterygii</taxon>
        <taxon>Neopterygii</taxon>
        <taxon>Holostei</taxon>
        <taxon>Semionotiformes</taxon>
        <taxon>Lepisosteidae</taxon>
        <taxon>Lepisosteus</taxon>
    </lineage>
</organism>
<feature type="region of interest" description="Disordered" evidence="4">
    <location>
        <begin position="508"/>
        <end position="557"/>
    </location>
</feature>
<dbReference type="AlphaFoldDB" id="W5M0T5"/>
<dbReference type="Proteomes" id="UP000018468">
    <property type="component" value="Linkage group LG5"/>
</dbReference>
<dbReference type="Pfam" id="PF04548">
    <property type="entry name" value="AIG1"/>
    <property type="match status" value="1"/>
</dbReference>
<dbReference type="GeneTree" id="ENSGT00740000116847"/>
<accession>W5M0T5</accession>
<name>W5M0T5_LEPOC</name>
<feature type="coiled-coil region" evidence="3">
    <location>
        <begin position="134"/>
        <end position="251"/>
    </location>
</feature>
<dbReference type="InParanoid" id="W5M0T5"/>
<comment type="similarity">
    <text evidence="1">Belongs to the TRAFAC class TrmE-Era-EngA-EngB-Septin-like GTPase superfamily. AIG1/Toc34/Toc159-like paraseptin GTPase family. IAN subfamily.</text>
</comment>
<evidence type="ECO:0000256" key="1">
    <source>
        <dbReference type="ARBA" id="ARBA00008535"/>
    </source>
</evidence>
<evidence type="ECO:0000313" key="7">
    <source>
        <dbReference type="Proteomes" id="UP000018468"/>
    </source>
</evidence>
<feature type="region of interest" description="Disordered" evidence="4">
    <location>
        <begin position="820"/>
        <end position="860"/>
    </location>
</feature>
<proteinExistence type="inferred from homology"/>